<evidence type="ECO:0000313" key="3">
    <source>
        <dbReference type="EMBL" id="KAK3336232.1"/>
    </source>
</evidence>
<feature type="compositionally biased region" description="Basic and acidic residues" evidence="1">
    <location>
        <begin position="543"/>
        <end position="575"/>
    </location>
</feature>
<keyword evidence="4" id="KW-1185">Reference proteome</keyword>
<dbReference type="SUPFAM" id="SSF48208">
    <property type="entry name" value="Six-hairpin glycosidases"/>
    <property type="match status" value="1"/>
</dbReference>
<protein>
    <recommendedName>
        <fullName evidence="5">Glycosyl hydrolase</fullName>
    </recommendedName>
</protein>
<gene>
    <name evidence="3" type="ORF">B0T19DRAFT_33357</name>
</gene>
<feature type="region of interest" description="Disordered" evidence="1">
    <location>
        <begin position="533"/>
        <end position="585"/>
    </location>
</feature>
<reference evidence="3" key="2">
    <citation type="submission" date="2023-06" db="EMBL/GenBank/DDBJ databases">
        <authorList>
            <consortium name="Lawrence Berkeley National Laboratory"/>
            <person name="Haridas S."/>
            <person name="Hensen N."/>
            <person name="Bonometti L."/>
            <person name="Westerberg I."/>
            <person name="Brannstrom I.O."/>
            <person name="Guillou S."/>
            <person name="Cros-Aarteil S."/>
            <person name="Calhoun S."/>
            <person name="Kuo A."/>
            <person name="Mondo S."/>
            <person name="Pangilinan J."/>
            <person name="Riley R."/>
            <person name="Labutti K."/>
            <person name="Andreopoulos B."/>
            <person name="Lipzen A."/>
            <person name="Chen C."/>
            <person name="Yanf M."/>
            <person name="Daum C."/>
            <person name="Ng V."/>
            <person name="Clum A."/>
            <person name="Steindorff A."/>
            <person name="Ohm R."/>
            <person name="Martin F."/>
            <person name="Silar P."/>
            <person name="Natvig D."/>
            <person name="Lalanne C."/>
            <person name="Gautier V."/>
            <person name="Ament-Velasquez S.L."/>
            <person name="Kruys A."/>
            <person name="Hutchinson M.I."/>
            <person name="Powell A.J."/>
            <person name="Barry K."/>
            <person name="Miller A.N."/>
            <person name="Grigoriev I.V."/>
            <person name="Debuchy R."/>
            <person name="Gladieux P."/>
            <person name="Thoren M.H."/>
            <person name="Johannesson H."/>
        </authorList>
    </citation>
    <scope>NUCLEOTIDE SEQUENCE</scope>
    <source>
        <strain evidence="3">SMH4131-1</strain>
    </source>
</reference>
<feature type="signal peptide" evidence="2">
    <location>
        <begin position="1"/>
        <end position="17"/>
    </location>
</feature>
<dbReference type="InterPro" id="IPR053169">
    <property type="entry name" value="MUG_Protein"/>
</dbReference>
<evidence type="ECO:0000256" key="1">
    <source>
        <dbReference type="SAM" id="MobiDB-lite"/>
    </source>
</evidence>
<evidence type="ECO:0000313" key="4">
    <source>
        <dbReference type="Proteomes" id="UP001286456"/>
    </source>
</evidence>
<keyword evidence="2" id="KW-0732">Signal</keyword>
<dbReference type="GO" id="GO:0005975">
    <property type="term" value="P:carbohydrate metabolic process"/>
    <property type="evidence" value="ECO:0007669"/>
    <property type="project" value="InterPro"/>
</dbReference>
<dbReference type="PANTHER" id="PTHR47791:SF2">
    <property type="entry name" value="ENDO MANNANASE, GH76 FAMILY (EUROFUNG)"/>
    <property type="match status" value="1"/>
</dbReference>
<sequence>MRLKWATGVAFATGVFADTLSFLPLQLSATPRDRVKSQLASYPDVLLYGDTYAALRVLQDSYYEAWVGTWPSAIDWTAAVIGTHVTGALQSLSEGLELIRAKTEASEYWNKENTISRYFTQLVGFYFGQDAFSLRNQAFDDMLWVVLGWLDTIRFIKSHDTSHSFSISRAPGPIKSAPGAPRNESWHGSLWSPAFAHRARIFWELSETGWDTKLCGGGMNWNPRLLPYKNAITNELFIAASINMYLHFPGDTNMAPFKINFDPESPAPPGITEWPPHDPKYLKAATDGYKWLTSSNMTNDAGLYTDGFHISGYPNAGNNNTKCDQRDEMVYTYNQGVLLTGQLGLFRVTGDLSYLSDGHALIQAVIRATGYDLEADRPFEKLSRRRLPRWYGLGRAGILEDACDAKGTCSQDGQTFKGIWMHHFTAFCAPLEPLPSNIPAAASSTATSSFSFQHIKTSHAAACQRYVGWLYHNAMAARGTRDSEGKFGMWWTVGLFNLTAMSLPISPDAVPHTPNATDYRNDGVPNNAVWMPQTSVPLPPVKDATDDQHHMTERERRAANAKRGADEAARRDPNTRGRGRTVETQGGGLAVLRALWEVSKQELV</sequence>
<dbReference type="InterPro" id="IPR008928">
    <property type="entry name" value="6-hairpin_glycosidase_sf"/>
</dbReference>
<evidence type="ECO:0008006" key="5">
    <source>
        <dbReference type="Google" id="ProtNLM"/>
    </source>
</evidence>
<dbReference type="PANTHER" id="PTHR47791">
    <property type="entry name" value="MEIOTICALLY UP-REGULATED GENE 191 PROTEIN"/>
    <property type="match status" value="1"/>
</dbReference>
<reference evidence="3" key="1">
    <citation type="journal article" date="2023" name="Mol. Phylogenet. Evol.">
        <title>Genome-scale phylogeny and comparative genomics of the fungal order Sordariales.</title>
        <authorList>
            <person name="Hensen N."/>
            <person name="Bonometti L."/>
            <person name="Westerberg I."/>
            <person name="Brannstrom I.O."/>
            <person name="Guillou S."/>
            <person name="Cros-Aarteil S."/>
            <person name="Calhoun S."/>
            <person name="Haridas S."/>
            <person name="Kuo A."/>
            <person name="Mondo S."/>
            <person name="Pangilinan J."/>
            <person name="Riley R."/>
            <person name="LaButti K."/>
            <person name="Andreopoulos B."/>
            <person name="Lipzen A."/>
            <person name="Chen C."/>
            <person name="Yan M."/>
            <person name="Daum C."/>
            <person name="Ng V."/>
            <person name="Clum A."/>
            <person name="Steindorff A."/>
            <person name="Ohm R.A."/>
            <person name="Martin F."/>
            <person name="Silar P."/>
            <person name="Natvig D.O."/>
            <person name="Lalanne C."/>
            <person name="Gautier V."/>
            <person name="Ament-Velasquez S.L."/>
            <person name="Kruys A."/>
            <person name="Hutchinson M.I."/>
            <person name="Powell A.J."/>
            <person name="Barry K."/>
            <person name="Miller A.N."/>
            <person name="Grigoriev I.V."/>
            <person name="Debuchy R."/>
            <person name="Gladieux P."/>
            <person name="Hiltunen Thoren M."/>
            <person name="Johannesson H."/>
        </authorList>
    </citation>
    <scope>NUCLEOTIDE SEQUENCE</scope>
    <source>
        <strain evidence="3">SMH4131-1</strain>
    </source>
</reference>
<organism evidence="3 4">
    <name type="scientific">Cercophora scortea</name>
    <dbReference type="NCBI Taxonomy" id="314031"/>
    <lineage>
        <taxon>Eukaryota</taxon>
        <taxon>Fungi</taxon>
        <taxon>Dikarya</taxon>
        <taxon>Ascomycota</taxon>
        <taxon>Pezizomycotina</taxon>
        <taxon>Sordariomycetes</taxon>
        <taxon>Sordariomycetidae</taxon>
        <taxon>Sordariales</taxon>
        <taxon>Lasiosphaeriaceae</taxon>
        <taxon>Cercophora</taxon>
    </lineage>
</organism>
<name>A0AAE0J3E2_9PEZI</name>
<feature type="chain" id="PRO_5041897728" description="Glycosyl hydrolase" evidence="2">
    <location>
        <begin position="18"/>
        <end position="604"/>
    </location>
</feature>
<dbReference type="Pfam" id="PF03663">
    <property type="entry name" value="Glyco_hydro_76"/>
    <property type="match status" value="1"/>
</dbReference>
<evidence type="ECO:0000256" key="2">
    <source>
        <dbReference type="SAM" id="SignalP"/>
    </source>
</evidence>
<comment type="caution">
    <text evidence="3">The sequence shown here is derived from an EMBL/GenBank/DDBJ whole genome shotgun (WGS) entry which is preliminary data.</text>
</comment>
<accession>A0AAE0J3E2</accession>
<proteinExistence type="predicted"/>
<dbReference type="Gene3D" id="1.50.10.20">
    <property type="match status" value="1"/>
</dbReference>
<dbReference type="AlphaFoldDB" id="A0AAE0J3E2"/>
<dbReference type="EMBL" id="JAUEPO010000001">
    <property type="protein sequence ID" value="KAK3336232.1"/>
    <property type="molecule type" value="Genomic_DNA"/>
</dbReference>
<dbReference type="InterPro" id="IPR005198">
    <property type="entry name" value="Glyco_hydro_76"/>
</dbReference>
<dbReference type="Proteomes" id="UP001286456">
    <property type="component" value="Unassembled WGS sequence"/>
</dbReference>